<dbReference type="AlphaFoldDB" id="A0A1F5I8K1"/>
<reference evidence="3 4" key="1">
    <citation type="journal article" date="2016" name="Nat. Commun.">
        <title>Thousands of microbial genomes shed light on interconnected biogeochemical processes in an aquifer system.</title>
        <authorList>
            <person name="Anantharaman K."/>
            <person name="Brown C.T."/>
            <person name="Hug L.A."/>
            <person name="Sharon I."/>
            <person name="Castelle C.J."/>
            <person name="Probst A.J."/>
            <person name="Thomas B.C."/>
            <person name="Singh A."/>
            <person name="Wilkins M.J."/>
            <person name="Karaoz U."/>
            <person name="Brodie E.L."/>
            <person name="Williams K.H."/>
            <person name="Hubbard S.S."/>
            <person name="Banfield J.F."/>
        </authorList>
    </citation>
    <scope>NUCLEOTIDE SEQUENCE [LARGE SCALE GENOMIC DNA]</scope>
</reference>
<accession>A0A1F5I8K1</accession>
<protein>
    <recommendedName>
        <fullName evidence="2">Fibronectin type-III domain-containing protein</fullName>
    </recommendedName>
</protein>
<comment type="caution">
    <text evidence="3">The sequence shown here is derived from an EMBL/GenBank/DDBJ whole genome shotgun (WGS) entry which is preliminary data.</text>
</comment>
<feature type="domain" description="Fibronectin type-III" evidence="2">
    <location>
        <begin position="98"/>
        <end position="192"/>
    </location>
</feature>
<evidence type="ECO:0000313" key="3">
    <source>
        <dbReference type="EMBL" id="OGE12599.1"/>
    </source>
</evidence>
<dbReference type="CDD" id="cd00063">
    <property type="entry name" value="FN3"/>
    <property type="match status" value="1"/>
</dbReference>
<dbReference type="PROSITE" id="PS50853">
    <property type="entry name" value="FN3"/>
    <property type="match status" value="1"/>
</dbReference>
<proteinExistence type="predicted"/>
<dbReference type="EMBL" id="MFBY01000054">
    <property type="protein sequence ID" value="OGE12599.1"/>
    <property type="molecule type" value="Genomic_DNA"/>
</dbReference>
<gene>
    <name evidence="3" type="ORF">A3G14_00140</name>
</gene>
<dbReference type="InterPro" id="IPR003961">
    <property type="entry name" value="FN3_dom"/>
</dbReference>
<dbReference type="Gene3D" id="2.60.40.10">
    <property type="entry name" value="Immunoglobulins"/>
    <property type="match status" value="1"/>
</dbReference>
<evidence type="ECO:0000256" key="1">
    <source>
        <dbReference type="SAM" id="MobiDB-lite"/>
    </source>
</evidence>
<feature type="region of interest" description="Disordered" evidence="1">
    <location>
        <begin position="50"/>
        <end position="99"/>
    </location>
</feature>
<evidence type="ECO:0000313" key="4">
    <source>
        <dbReference type="Proteomes" id="UP000177300"/>
    </source>
</evidence>
<organism evidence="3 4">
    <name type="scientific">Candidatus Curtissbacteria bacterium RIFCSPLOWO2_12_FULL_38_9</name>
    <dbReference type="NCBI Taxonomy" id="1797735"/>
    <lineage>
        <taxon>Bacteria</taxon>
        <taxon>Candidatus Curtissiibacteriota</taxon>
    </lineage>
</organism>
<name>A0A1F5I8K1_9BACT</name>
<evidence type="ECO:0000259" key="2">
    <source>
        <dbReference type="PROSITE" id="PS50853"/>
    </source>
</evidence>
<sequence length="233" mass="24836">MKGRIFKIFLPILTGLFLTVAILGVVRSDVEATSSCWHWHGFFWHNHCPSPTPSPSPSPSPSPEPSPSPSPEPSTPPVGGPGPEVGGEITTPQCPTDRPQKVDQVWFSDVKPNEVTVHWANKGDAWGFQIQYGPAQDQLIWGVEVSDKDASQYTLKDLPGGDLWVVVIAKSSKECGGSSSDTVQVAGVTPQVLGATGVATTTATALAGFSLIGLGLWQVQRVLQRADKKSKKS</sequence>
<dbReference type="InterPro" id="IPR036116">
    <property type="entry name" value="FN3_sf"/>
</dbReference>
<dbReference type="Proteomes" id="UP000177300">
    <property type="component" value="Unassembled WGS sequence"/>
</dbReference>
<dbReference type="InterPro" id="IPR013783">
    <property type="entry name" value="Ig-like_fold"/>
</dbReference>
<feature type="compositionally biased region" description="Pro residues" evidence="1">
    <location>
        <begin position="50"/>
        <end position="80"/>
    </location>
</feature>
<dbReference type="SUPFAM" id="SSF49265">
    <property type="entry name" value="Fibronectin type III"/>
    <property type="match status" value="1"/>
</dbReference>